<dbReference type="EMBL" id="VWPK01000008">
    <property type="protein sequence ID" value="KAA5613007.1"/>
    <property type="molecule type" value="Genomic_DNA"/>
</dbReference>
<proteinExistence type="predicted"/>
<keyword evidence="3 5" id="KW-0472">Membrane</keyword>
<evidence type="ECO:0000313" key="7">
    <source>
        <dbReference type="Proteomes" id="UP000325255"/>
    </source>
</evidence>
<feature type="transmembrane region" description="Helical" evidence="5">
    <location>
        <begin position="266"/>
        <end position="288"/>
    </location>
</feature>
<dbReference type="SUPFAM" id="SSF103473">
    <property type="entry name" value="MFS general substrate transporter"/>
    <property type="match status" value="1"/>
</dbReference>
<keyword evidence="7" id="KW-1185">Reference proteome</keyword>
<dbReference type="OrthoDB" id="9812574at2"/>
<dbReference type="Proteomes" id="UP000325255">
    <property type="component" value="Unassembled WGS sequence"/>
</dbReference>
<dbReference type="InterPro" id="IPR036259">
    <property type="entry name" value="MFS_trans_sf"/>
</dbReference>
<feature type="transmembrane region" description="Helical" evidence="5">
    <location>
        <begin position="225"/>
        <end position="246"/>
    </location>
</feature>
<dbReference type="CDD" id="cd06174">
    <property type="entry name" value="MFS"/>
    <property type="match status" value="1"/>
</dbReference>
<feature type="compositionally biased region" description="Pro residues" evidence="4">
    <location>
        <begin position="469"/>
        <end position="481"/>
    </location>
</feature>
<accession>A0A5M6IYV7</accession>
<keyword evidence="2 5" id="KW-1133">Transmembrane helix</keyword>
<keyword evidence="1 5" id="KW-0812">Transmembrane</keyword>
<sequence length="493" mass="49471">MPCVGSGSWRQRRGEQTMQRANTINGLVFPGDGQERLNFLTAALLTGFGPFIVVYLTRQGWSPAEIGWAVTTATVAAMAGQVPAGVLVDRLPCKRWAAGGALIAIGVAAALLASWPGLVPGLFASVVQGFGGCLLGLALAGIAVGSVDRGALTLRLARNLRFSAAGNACGAVVMGGCGMLLSPASVLWLAALLCLPCLLVLRAMPASGPASGHTPASSRDPRPKLWPSDCPGMLPFAAVVVLFQFGNAALLLLKAADLGAAEGARASLVVAGCIVLPQLTMIMVSPLLARATELWGRRHVMALALAMLPLRALLFAVVSDPMVLVLVQALDGISGAAFGLLVPLTVADLTRGKGGFNVVAAAIGLAGGMGAALSAGCGGSLAAVVGTTPAFLAFAVIGLAAVGLYAMVVGPAPVIRPNRVPGNAAIASGGRKAPGATGRSGGRPGLAERVRSGGGWRHAMAPKQKAPGPLLPMPPAAPPSPSASLLPVRSQAA</sequence>
<feature type="transmembrane region" description="Helical" evidence="5">
    <location>
        <begin position="121"/>
        <end position="147"/>
    </location>
</feature>
<evidence type="ECO:0000256" key="3">
    <source>
        <dbReference type="ARBA" id="ARBA00023136"/>
    </source>
</evidence>
<evidence type="ECO:0000256" key="2">
    <source>
        <dbReference type="ARBA" id="ARBA00022989"/>
    </source>
</evidence>
<feature type="region of interest" description="Disordered" evidence="4">
    <location>
        <begin position="426"/>
        <end position="493"/>
    </location>
</feature>
<dbReference type="PANTHER" id="PTHR23539">
    <property type="entry name" value="MFS TRANSPORTER"/>
    <property type="match status" value="1"/>
</dbReference>
<organism evidence="6 7">
    <name type="scientific">Rhodovastum atsumiense</name>
    <dbReference type="NCBI Taxonomy" id="504468"/>
    <lineage>
        <taxon>Bacteria</taxon>
        <taxon>Pseudomonadati</taxon>
        <taxon>Pseudomonadota</taxon>
        <taxon>Alphaproteobacteria</taxon>
        <taxon>Acetobacterales</taxon>
        <taxon>Acetobacteraceae</taxon>
        <taxon>Rhodovastum</taxon>
    </lineage>
</organism>
<name>A0A5M6IYV7_9PROT</name>
<evidence type="ECO:0000256" key="1">
    <source>
        <dbReference type="ARBA" id="ARBA00022692"/>
    </source>
</evidence>
<feature type="transmembrane region" description="Helical" evidence="5">
    <location>
        <begin position="95"/>
        <end position="115"/>
    </location>
</feature>
<feature type="transmembrane region" description="Helical" evidence="5">
    <location>
        <begin position="300"/>
        <end position="318"/>
    </location>
</feature>
<evidence type="ECO:0000256" key="4">
    <source>
        <dbReference type="SAM" id="MobiDB-lite"/>
    </source>
</evidence>
<dbReference type="PANTHER" id="PTHR23539:SF1">
    <property type="entry name" value="MAJOR FACILITATOR SUPERFAMILY (MFS) PROFILE DOMAIN-CONTAINING PROTEIN"/>
    <property type="match status" value="1"/>
</dbReference>
<feature type="transmembrane region" description="Helical" evidence="5">
    <location>
        <begin position="159"/>
        <end position="181"/>
    </location>
</feature>
<dbReference type="Gene3D" id="1.20.1250.20">
    <property type="entry name" value="MFS general substrate transporter like domains"/>
    <property type="match status" value="2"/>
</dbReference>
<feature type="transmembrane region" description="Helical" evidence="5">
    <location>
        <begin position="68"/>
        <end position="88"/>
    </location>
</feature>
<dbReference type="Pfam" id="PF07690">
    <property type="entry name" value="MFS_1"/>
    <property type="match status" value="1"/>
</dbReference>
<comment type="caution">
    <text evidence="6">The sequence shown here is derived from an EMBL/GenBank/DDBJ whole genome shotgun (WGS) entry which is preliminary data.</text>
</comment>
<dbReference type="GO" id="GO:0022857">
    <property type="term" value="F:transmembrane transporter activity"/>
    <property type="evidence" value="ECO:0007669"/>
    <property type="project" value="InterPro"/>
</dbReference>
<protein>
    <submittedName>
        <fullName evidence="6">MFS transporter</fullName>
    </submittedName>
</protein>
<gene>
    <name evidence="6" type="ORF">F1189_06490</name>
</gene>
<feature type="transmembrane region" description="Helical" evidence="5">
    <location>
        <begin position="324"/>
        <end position="346"/>
    </location>
</feature>
<feature type="transmembrane region" description="Helical" evidence="5">
    <location>
        <begin position="390"/>
        <end position="409"/>
    </location>
</feature>
<dbReference type="InterPro" id="IPR011701">
    <property type="entry name" value="MFS"/>
</dbReference>
<evidence type="ECO:0000256" key="5">
    <source>
        <dbReference type="SAM" id="Phobius"/>
    </source>
</evidence>
<evidence type="ECO:0000313" key="6">
    <source>
        <dbReference type="EMBL" id="KAA5613007.1"/>
    </source>
</evidence>
<feature type="transmembrane region" description="Helical" evidence="5">
    <location>
        <begin position="37"/>
        <end position="56"/>
    </location>
</feature>
<reference evidence="6 7" key="1">
    <citation type="submission" date="2019-09" db="EMBL/GenBank/DDBJ databases">
        <title>Genome sequence of Rhodovastum atsumiense, a diverse member of the Acetobacteraceae family of non-sulfur purple photosynthetic bacteria.</title>
        <authorList>
            <person name="Meyer T."/>
            <person name="Kyndt J."/>
        </authorList>
    </citation>
    <scope>NUCLEOTIDE SEQUENCE [LARGE SCALE GENOMIC DNA]</scope>
    <source>
        <strain evidence="6 7">DSM 21279</strain>
    </source>
</reference>
<dbReference type="AlphaFoldDB" id="A0A5M6IYV7"/>
<feature type="transmembrane region" description="Helical" evidence="5">
    <location>
        <begin position="358"/>
        <end position="384"/>
    </location>
</feature>